<protein>
    <submittedName>
        <fullName evidence="1">Phosphotransferase</fullName>
    </submittedName>
</protein>
<organism evidence="1 2">
    <name type="scientific">Catenulispora pinistramenti</name>
    <dbReference type="NCBI Taxonomy" id="2705254"/>
    <lineage>
        <taxon>Bacteria</taxon>
        <taxon>Bacillati</taxon>
        <taxon>Actinomycetota</taxon>
        <taxon>Actinomycetes</taxon>
        <taxon>Catenulisporales</taxon>
        <taxon>Catenulisporaceae</taxon>
        <taxon>Catenulispora</taxon>
    </lineage>
</organism>
<keyword evidence="2" id="KW-1185">Reference proteome</keyword>
<dbReference type="Proteomes" id="UP000730482">
    <property type="component" value="Unassembled WGS sequence"/>
</dbReference>
<accession>A0ABS5KVM7</accession>
<sequence>MAEEPLPLPHNRNNAVTRGVWRGEDGLIHKVLTHRRTDAPPQWVSSADPRFWNYWRREADVYTAGLPERLGLGAPKLAEARELPDGDIELLLEDVAGTHGEDLTMEDIAAVARALGEAQGAERLSSEPWFSRGFLADYSTTRPADFALLEDDEAWSLPLIAKHFPPEQREALVRLHRNRDRLLALMARLPRTVCHLDVWPNNVIRRPDGEVVLLDWAFLGDGAVGEDAGNLVPDSFFDWPLRPGFAEHLPELVTGAYLEGLRAAGWKGDPRLAVLGIRASAVKYDWMMPWCLRAARDDLHRAYGTGEAVDPDARYEARAAGLAICARWADEAVDLADSLGL</sequence>
<name>A0ABS5KVM7_9ACTN</name>
<evidence type="ECO:0000313" key="1">
    <source>
        <dbReference type="EMBL" id="MBS2550096.1"/>
    </source>
</evidence>
<dbReference type="EMBL" id="JAAFYZ010000091">
    <property type="protein sequence ID" value="MBS2550096.1"/>
    <property type="molecule type" value="Genomic_DNA"/>
</dbReference>
<gene>
    <name evidence="1" type="ORF">KGQ19_24830</name>
</gene>
<reference evidence="1 2" key="1">
    <citation type="submission" date="2020-02" db="EMBL/GenBank/DDBJ databases">
        <title>Acidophilic actinobacteria isolated from forest soil.</title>
        <authorList>
            <person name="Golinska P."/>
        </authorList>
    </citation>
    <scope>NUCLEOTIDE SEQUENCE [LARGE SCALE GENOMIC DNA]</scope>
    <source>
        <strain evidence="1 2">NL8</strain>
    </source>
</reference>
<dbReference type="SUPFAM" id="SSF56112">
    <property type="entry name" value="Protein kinase-like (PK-like)"/>
    <property type="match status" value="1"/>
</dbReference>
<proteinExistence type="predicted"/>
<comment type="caution">
    <text evidence="1">The sequence shown here is derived from an EMBL/GenBank/DDBJ whole genome shotgun (WGS) entry which is preliminary data.</text>
</comment>
<evidence type="ECO:0000313" key="2">
    <source>
        <dbReference type="Proteomes" id="UP000730482"/>
    </source>
</evidence>
<dbReference type="InterPro" id="IPR011009">
    <property type="entry name" value="Kinase-like_dom_sf"/>
</dbReference>
<dbReference type="RefSeq" id="WP_212012224.1">
    <property type="nucleotide sequence ID" value="NZ_JAAFYZ010000091.1"/>
</dbReference>
<dbReference type="Gene3D" id="3.90.1200.10">
    <property type="match status" value="1"/>
</dbReference>